<dbReference type="RefSeq" id="WP_015019793.1">
    <property type="nucleotide sequence ID" value="NC_018719.1"/>
</dbReference>
<dbReference type="InterPro" id="IPR047676">
    <property type="entry name" value="FxLYD_dom"/>
</dbReference>
<keyword evidence="1" id="KW-0812">Transmembrane</keyword>
<evidence type="ECO:0000313" key="2">
    <source>
        <dbReference type="EMBL" id="AFU59258.1"/>
    </source>
</evidence>
<dbReference type="InParanoid" id="K0IJE5"/>
<dbReference type="NCBIfam" id="NF038353">
    <property type="entry name" value="FxLYD_dom"/>
    <property type="match status" value="1"/>
</dbReference>
<dbReference type="HOGENOM" id="CLU_613420_0_0_2"/>
<proteinExistence type="predicted"/>
<dbReference type="KEGG" id="nga:Ngar_c23320"/>
<dbReference type="BioCyc" id="CNIT1237085:G1324-2330-MONOMER"/>
<feature type="transmembrane region" description="Helical" evidence="1">
    <location>
        <begin position="410"/>
        <end position="431"/>
    </location>
</feature>
<name>K0IJE5_NITGG</name>
<reference evidence="2 3" key="1">
    <citation type="journal article" date="2012" name="Environ. Microbiol.">
        <title>The genome of the ammonia-oxidizing Candidatus Nitrososphaera gargensis: insights into metabolic versatility and environmental adaptations.</title>
        <authorList>
            <person name="Spang A."/>
            <person name="Poehlein A."/>
            <person name="Offre P."/>
            <person name="Zumbragel S."/>
            <person name="Haider S."/>
            <person name="Rychlik N."/>
            <person name="Nowka B."/>
            <person name="Schmeisser C."/>
            <person name="Lebedeva E.V."/>
            <person name="Rattei T."/>
            <person name="Bohm C."/>
            <person name="Schmid M."/>
            <person name="Galushko A."/>
            <person name="Hatzenpichler R."/>
            <person name="Weinmaier T."/>
            <person name="Daniel R."/>
            <person name="Schleper C."/>
            <person name="Spieck E."/>
            <person name="Streit W."/>
            <person name="Wagner M."/>
        </authorList>
    </citation>
    <scope>NUCLEOTIDE SEQUENCE [LARGE SCALE GENOMIC DNA]</scope>
    <source>
        <strain evidence="3">Ga9.2</strain>
    </source>
</reference>
<dbReference type="EMBL" id="CP002408">
    <property type="protein sequence ID" value="AFU59258.1"/>
    <property type="molecule type" value="Genomic_DNA"/>
</dbReference>
<keyword evidence="1" id="KW-0472">Membrane</keyword>
<evidence type="ECO:0000313" key="3">
    <source>
        <dbReference type="Proteomes" id="UP000008037"/>
    </source>
</evidence>
<sequence length="436" mass="46728">MSKKHVRLLPAVVAIVILIASITQQAYAEFSFHNQFSHVDDNGILHILGVIRNDSDTAMENVLITVSFYDSEGNLLNEFSRVPALEAINAGESSPFEILYLDQGAVDRVENFTLSATGQTTTESKEKQLKIISANSRLDLLGTYYINAAARNEGEETATNAIMVATLYDRDDRVIAVSKALAEAGPGSSNITAGSQAPFGIAITERTQTYRAVSYSLVAYSDQYISDTVVLQTSGHGLSSGNNNQTQSGCLIATAAFGSELAPQVQQLRSFRDGIALKTSAGSSFMNVFNAWYYSFSPSVASYERHAPWFQNTVRTLIHPLLGILTLSTSIYDSLAFFFNNELGIVASGITASSLIGLVYFAPLGIALGIAGRRKRWNMSKAKTVLACSWAASIVAIALAELAGGIMGPVMMFGTSLLVLSTISTAVIAIARAVKL</sequence>
<accession>K0IJE5</accession>
<dbReference type="Proteomes" id="UP000008037">
    <property type="component" value="Chromosome"/>
</dbReference>
<evidence type="ECO:0000256" key="1">
    <source>
        <dbReference type="SAM" id="Phobius"/>
    </source>
</evidence>
<feature type="transmembrane region" description="Helical" evidence="1">
    <location>
        <begin position="345"/>
        <end position="372"/>
    </location>
</feature>
<feature type="transmembrane region" description="Helical" evidence="1">
    <location>
        <begin position="384"/>
        <end position="404"/>
    </location>
</feature>
<dbReference type="AlphaFoldDB" id="K0IJE5"/>
<keyword evidence="1" id="KW-1133">Transmembrane helix</keyword>
<gene>
    <name evidence="2" type="ordered locus">Ngar_c23320</name>
</gene>
<keyword evidence="3" id="KW-1185">Reference proteome</keyword>
<dbReference type="InterPro" id="IPR049886">
    <property type="entry name" value="CFI_box_CTERM_dom"/>
</dbReference>
<dbReference type="NCBIfam" id="NF041770">
    <property type="entry name" value="CFI_box_CTERM"/>
    <property type="match status" value="1"/>
</dbReference>
<organism evidence="2 3">
    <name type="scientific">Nitrososphaera gargensis (strain Ga9.2)</name>
    <dbReference type="NCBI Taxonomy" id="1237085"/>
    <lineage>
        <taxon>Archaea</taxon>
        <taxon>Nitrososphaerota</taxon>
        <taxon>Nitrososphaeria</taxon>
        <taxon>Nitrososphaerales</taxon>
        <taxon>Nitrososphaeraceae</taxon>
        <taxon>Nitrososphaera</taxon>
    </lineage>
</organism>
<protein>
    <submittedName>
        <fullName evidence="2">Uncharacterized protein</fullName>
    </submittedName>
</protein>
<dbReference type="GeneID" id="13794349"/>
<dbReference type="STRING" id="1237085.Ngar_c23320"/>